<name>A0A7N2N6J6_QUELO</name>
<accession>A0A7N2N6J6</accession>
<keyword evidence="3" id="KW-0611">Plant defense</keyword>
<keyword evidence="8" id="KW-1185">Reference proteome</keyword>
<evidence type="ECO:0000256" key="3">
    <source>
        <dbReference type="ARBA" id="ARBA00022821"/>
    </source>
</evidence>
<dbReference type="Gene3D" id="3.40.50.10140">
    <property type="entry name" value="Toll/interleukin-1 receptor homology (TIR) domain"/>
    <property type="match status" value="1"/>
</dbReference>
<reference evidence="7" key="2">
    <citation type="submission" date="2021-01" db="UniProtKB">
        <authorList>
            <consortium name="EnsemblPlants"/>
        </authorList>
    </citation>
    <scope>IDENTIFICATION</scope>
</reference>
<feature type="region of interest" description="Disordered" evidence="5">
    <location>
        <begin position="739"/>
        <end position="761"/>
    </location>
</feature>
<dbReference type="SUPFAM" id="SSF52200">
    <property type="entry name" value="Toll/Interleukin receptor TIR domain"/>
    <property type="match status" value="1"/>
</dbReference>
<dbReference type="EMBL" id="LRBV02000012">
    <property type="status" value="NOT_ANNOTATED_CDS"/>
    <property type="molecule type" value="Genomic_DNA"/>
</dbReference>
<dbReference type="SUPFAM" id="SSF46785">
    <property type="entry name" value="Winged helix' DNA-binding domain"/>
    <property type="match status" value="1"/>
</dbReference>
<evidence type="ECO:0000313" key="8">
    <source>
        <dbReference type="Proteomes" id="UP000594261"/>
    </source>
</evidence>
<dbReference type="InterPro" id="IPR058192">
    <property type="entry name" value="WHD_ROQ1-like"/>
</dbReference>
<dbReference type="GO" id="GO:0007165">
    <property type="term" value="P:signal transduction"/>
    <property type="evidence" value="ECO:0007669"/>
    <property type="project" value="InterPro"/>
</dbReference>
<dbReference type="Gene3D" id="1.10.8.430">
    <property type="entry name" value="Helical domain of apoptotic protease-activating factors"/>
    <property type="match status" value="1"/>
</dbReference>
<reference evidence="7 8" key="1">
    <citation type="journal article" date="2016" name="G3 (Bethesda)">
        <title>First Draft Assembly and Annotation of the Genome of a California Endemic Oak Quercus lobata Nee (Fagaceae).</title>
        <authorList>
            <person name="Sork V.L."/>
            <person name="Fitz-Gibbon S.T."/>
            <person name="Puiu D."/>
            <person name="Crepeau M."/>
            <person name="Gugger P.F."/>
            <person name="Sherman R."/>
            <person name="Stevens K."/>
            <person name="Langley C.H."/>
            <person name="Pellegrini M."/>
            <person name="Salzberg S.L."/>
        </authorList>
    </citation>
    <scope>NUCLEOTIDE SEQUENCE [LARGE SCALE GENOMIC DNA]</scope>
    <source>
        <strain evidence="7 8">cv. SW786</strain>
    </source>
</reference>
<dbReference type="InterPro" id="IPR027417">
    <property type="entry name" value="P-loop_NTPase"/>
</dbReference>
<dbReference type="GO" id="GO:0006952">
    <property type="term" value="P:defense response"/>
    <property type="evidence" value="ECO:0007669"/>
    <property type="project" value="UniProtKB-KW"/>
</dbReference>
<keyword evidence="1" id="KW-0433">Leucine-rich repeat</keyword>
<dbReference type="InterPro" id="IPR036390">
    <property type="entry name" value="WH_DNA-bd_sf"/>
</dbReference>
<evidence type="ECO:0000256" key="4">
    <source>
        <dbReference type="ARBA" id="ARBA00023027"/>
    </source>
</evidence>
<protein>
    <recommendedName>
        <fullName evidence="6">TIR domain-containing protein</fullName>
    </recommendedName>
</protein>
<dbReference type="Pfam" id="PF23282">
    <property type="entry name" value="WHD_ROQ1"/>
    <property type="match status" value="1"/>
</dbReference>
<evidence type="ECO:0000259" key="6">
    <source>
        <dbReference type="PROSITE" id="PS50104"/>
    </source>
</evidence>
<dbReference type="Proteomes" id="UP000594261">
    <property type="component" value="Chromosome 12"/>
</dbReference>
<dbReference type="InterPro" id="IPR042197">
    <property type="entry name" value="Apaf_helical"/>
</dbReference>
<feature type="domain" description="TIR" evidence="6">
    <location>
        <begin position="16"/>
        <end position="183"/>
    </location>
</feature>
<dbReference type="InterPro" id="IPR035897">
    <property type="entry name" value="Toll_tir_struct_dom_sf"/>
</dbReference>
<evidence type="ECO:0000256" key="2">
    <source>
        <dbReference type="ARBA" id="ARBA00022737"/>
    </source>
</evidence>
<dbReference type="InterPro" id="IPR002182">
    <property type="entry name" value="NB-ARC"/>
</dbReference>
<organism evidence="7 8">
    <name type="scientific">Quercus lobata</name>
    <name type="common">Valley oak</name>
    <dbReference type="NCBI Taxonomy" id="97700"/>
    <lineage>
        <taxon>Eukaryota</taxon>
        <taxon>Viridiplantae</taxon>
        <taxon>Streptophyta</taxon>
        <taxon>Embryophyta</taxon>
        <taxon>Tracheophyta</taxon>
        <taxon>Spermatophyta</taxon>
        <taxon>Magnoliopsida</taxon>
        <taxon>eudicotyledons</taxon>
        <taxon>Gunneridae</taxon>
        <taxon>Pentapetalae</taxon>
        <taxon>rosids</taxon>
        <taxon>fabids</taxon>
        <taxon>Fagales</taxon>
        <taxon>Fagaceae</taxon>
        <taxon>Quercus</taxon>
    </lineage>
</organism>
<dbReference type="Pfam" id="PF01582">
    <property type="entry name" value="TIR"/>
    <property type="match status" value="1"/>
</dbReference>
<dbReference type="GO" id="GO:0043531">
    <property type="term" value="F:ADP binding"/>
    <property type="evidence" value="ECO:0007669"/>
    <property type="project" value="InterPro"/>
</dbReference>
<dbReference type="SMART" id="SM00255">
    <property type="entry name" value="TIR"/>
    <property type="match status" value="1"/>
</dbReference>
<dbReference type="PROSITE" id="PS50104">
    <property type="entry name" value="TIR"/>
    <property type="match status" value="1"/>
</dbReference>
<proteinExistence type="predicted"/>
<dbReference type="OMA" id="NESAHLM"/>
<evidence type="ECO:0000256" key="5">
    <source>
        <dbReference type="SAM" id="MobiDB-lite"/>
    </source>
</evidence>
<dbReference type="SUPFAM" id="SSF52058">
    <property type="entry name" value="L domain-like"/>
    <property type="match status" value="1"/>
</dbReference>
<dbReference type="Gene3D" id="3.40.50.300">
    <property type="entry name" value="P-loop containing nucleotide triphosphate hydrolases"/>
    <property type="match status" value="1"/>
</dbReference>
<dbReference type="InterPro" id="IPR000157">
    <property type="entry name" value="TIR_dom"/>
</dbReference>
<dbReference type="InParanoid" id="A0A7N2N6J6"/>
<sequence length="824" mass="94141">MAQETCCSSSSSNQTWSYEVFVSFYGKDTRLSFTDHLFAALDRSGIHNFRDNRDIERGEAIWTELEKAIESSRIAIIVFSRNYAASRWCLEELVKIMECKQSLQQMVLPVFYDVDPSDVRNQKGSLEITFASHEERFEKGKVARWRAALTEAANLSGVDLQNVEHRFESKFIEKIIEDIFCKLNESAHLMVAPYPVGIESRLQELIKKLSSGSSDVCMVGIWGMSGIGKTTIAKAIYNQLRRKLEASCFLKNVSENSKQPNGLINLQEQILSSVHVNYNRKIKVDDEGTSIIKSKAWRKKVLVVLDDVDHRDQLDKLAIRRGNFQPGSIIIITTRDKSKLKLDEINEIYTPPTLDYHESLQLLSWHAFGKGHPMGNYVELSKEVVYYAGGLPLALEVLGSSLSDKSTIEWEGTLEKLRVIPHDEIQEKLMVSLHSLSETEKKLFLDIACFYVGMEKNYAFQILQYSDLVLESELGVLVHLCLVTIDCSNQLTMHDMIRDIGREVARRECSRLCNRKDVLDVLELDEGTKVVEGIMTNLWVSDLPVDAIAFAKMHRLRVLKLNYARLKGNFQCPSKRLRYLEWYGFPMESIPADLYMENLIALYMPYSSLIELWTGPKILKRLKFLDVSHSYHLRRTPDFSGMDNLEVLLLNNCTDLVEVHESFIYLDKLVTLDVEDWKLPLSIYNLKRDMVPRLESPFTVRDSLLISSEVPLRYLCFVHKLLQHKDFTINGSLIATATSSVPGNRKKSSKSSAIHPPQPPLDTPTFLSELDDFCGAKAKPRFVELDSLNQPQHKIMTKMDLTGDVQSVLTMGEPHIHVVNFYET</sequence>
<dbReference type="InterPro" id="IPR044974">
    <property type="entry name" value="Disease_R_plants"/>
</dbReference>
<dbReference type="Pfam" id="PF00931">
    <property type="entry name" value="NB-ARC"/>
    <property type="match status" value="1"/>
</dbReference>
<dbReference type="FunFam" id="3.40.50.10140:FF:000007">
    <property type="entry name" value="Disease resistance protein (TIR-NBS-LRR class)"/>
    <property type="match status" value="1"/>
</dbReference>
<keyword evidence="4" id="KW-0520">NAD</keyword>
<dbReference type="SUPFAM" id="SSF52540">
    <property type="entry name" value="P-loop containing nucleoside triphosphate hydrolases"/>
    <property type="match status" value="1"/>
</dbReference>
<dbReference type="PANTHER" id="PTHR11017:SF385">
    <property type="entry name" value="DISEASE RESISTANCE PROTEIN (TIR-NBS-LRR CLASS)-RELATED"/>
    <property type="match status" value="1"/>
</dbReference>
<evidence type="ECO:0000313" key="7">
    <source>
        <dbReference type="EnsemblPlants" id="QL12p039303:mrna"/>
    </source>
</evidence>
<dbReference type="PANTHER" id="PTHR11017">
    <property type="entry name" value="LEUCINE-RICH REPEAT-CONTAINING PROTEIN"/>
    <property type="match status" value="1"/>
</dbReference>
<dbReference type="EnsemblPlants" id="QL12p039303:mrna">
    <property type="protein sequence ID" value="QL12p039303:mrna"/>
    <property type="gene ID" value="QL12p039303"/>
</dbReference>
<dbReference type="AlphaFoldDB" id="A0A7N2N6J6"/>
<dbReference type="PRINTS" id="PR00364">
    <property type="entry name" value="DISEASERSIST"/>
</dbReference>
<dbReference type="Gene3D" id="3.80.10.10">
    <property type="entry name" value="Ribonuclease Inhibitor"/>
    <property type="match status" value="1"/>
</dbReference>
<keyword evidence="2" id="KW-0677">Repeat</keyword>
<dbReference type="Gramene" id="QL12p039303:mrna">
    <property type="protein sequence ID" value="QL12p039303:mrna"/>
    <property type="gene ID" value="QL12p039303"/>
</dbReference>
<evidence type="ECO:0000256" key="1">
    <source>
        <dbReference type="ARBA" id="ARBA00022614"/>
    </source>
</evidence>
<dbReference type="InterPro" id="IPR032675">
    <property type="entry name" value="LRR_dom_sf"/>
</dbReference>